<dbReference type="EMBL" id="SODV01000002">
    <property type="protein sequence ID" value="TDW96464.1"/>
    <property type="molecule type" value="Genomic_DNA"/>
</dbReference>
<dbReference type="Gene3D" id="3.40.30.10">
    <property type="entry name" value="Glutaredoxin"/>
    <property type="match status" value="1"/>
</dbReference>
<evidence type="ECO:0000313" key="1">
    <source>
        <dbReference type="EMBL" id="TDW96464.1"/>
    </source>
</evidence>
<dbReference type="NCBIfam" id="TIGR04019">
    <property type="entry name" value="B_thiol_YtxJ"/>
    <property type="match status" value="1"/>
</dbReference>
<dbReference type="Pfam" id="PF11009">
    <property type="entry name" value="BrxC"/>
    <property type="match status" value="1"/>
</dbReference>
<dbReference type="RefSeq" id="WP_133996946.1">
    <property type="nucleotide sequence ID" value="NZ_SODV01000002.1"/>
</dbReference>
<dbReference type="InterPro" id="IPR022551">
    <property type="entry name" value="BrxC"/>
</dbReference>
<keyword evidence="2" id="KW-1185">Reference proteome</keyword>
<evidence type="ECO:0000313" key="2">
    <source>
        <dbReference type="Proteomes" id="UP000294498"/>
    </source>
</evidence>
<sequence>MNWIDLTDASGVDRLVEQSKTRPQVIFKHSTRCSISSTAKFRLESAKGSETVDFYYLDLLSYRSLSGLIAERFGVPHASPQVLVIKDGRCVFDESHLGIRMDEILAQAAA</sequence>
<dbReference type="OrthoDB" id="677051at2"/>
<dbReference type="Proteomes" id="UP000294498">
    <property type="component" value="Unassembled WGS sequence"/>
</dbReference>
<comment type="caution">
    <text evidence="1">The sequence shown here is derived from an EMBL/GenBank/DDBJ whole genome shotgun (WGS) entry which is preliminary data.</text>
</comment>
<protein>
    <submittedName>
        <fullName evidence="1">Bacillithiol system protein YtxJ</fullName>
    </submittedName>
</protein>
<dbReference type="AlphaFoldDB" id="A0A4R8DGU7"/>
<proteinExistence type="predicted"/>
<name>A0A4R8DGU7_9BACT</name>
<accession>A0A4R8DGU7</accession>
<reference evidence="1 2" key="1">
    <citation type="submission" date="2019-03" db="EMBL/GenBank/DDBJ databases">
        <title>Genomic Encyclopedia of Type Strains, Phase IV (KMG-IV): sequencing the most valuable type-strain genomes for metagenomic binning, comparative biology and taxonomic classification.</title>
        <authorList>
            <person name="Goeker M."/>
        </authorList>
    </citation>
    <scope>NUCLEOTIDE SEQUENCE [LARGE SCALE GENOMIC DNA]</scope>
    <source>
        <strain evidence="1 2">DSM 100059</strain>
    </source>
</reference>
<organism evidence="1 2">
    <name type="scientific">Dinghuibacter silviterrae</name>
    <dbReference type="NCBI Taxonomy" id="1539049"/>
    <lineage>
        <taxon>Bacteria</taxon>
        <taxon>Pseudomonadati</taxon>
        <taxon>Bacteroidota</taxon>
        <taxon>Chitinophagia</taxon>
        <taxon>Chitinophagales</taxon>
        <taxon>Chitinophagaceae</taxon>
        <taxon>Dinghuibacter</taxon>
    </lineage>
</organism>
<gene>
    <name evidence="1" type="ORF">EDB95_4295</name>
</gene>